<gene>
    <name evidence="1" type="ORF">LZC94_45740</name>
</gene>
<reference evidence="1 2" key="1">
    <citation type="submission" date="2021-12" db="EMBL/GenBank/DDBJ databases">
        <title>Discovery of the Pendulisporaceae a myxobacterial family with distinct sporulation behavior and unique specialized metabolism.</title>
        <authorList>
            <person name="Garcia R."/>
            <person name="Popoff A."/>
            <person name="Bader C.D."/>
            <person name="Loehr J."/>
            <person name="Walesch S."/>
            <person name="Walt C."/>
            <person name="Boldt J."/>
            <person name="Bunk B."/>
            <person name="Haeckl F.J.F.P.J."/>
            <person name="Gunesch A.P."/>
            <person name="Birkelbach J."/>
            <person name="Nuebel U."/>
            <person name="Pietschmann T."/>
            <person name="Bach T."/>
            <person name="Mueller R."/>
        </authorList>
    </citation>
    <scope>NUCLEOTIDE SEQUENCE [LARGE SCALE GENOMIC DNA]</scope>
    <source>
        <strain evidence="1 2">MSr11954</strain>
    </source>
</reference>
<dbReference type="RefSeq" id="WP_394824735.1">
    <property type="nucleotide sequence ID" value="NZ_CP089984.1"/>
</dbReference>
<evidence type="ECO:0000313" key="2">
    <source>
        <dbReference type="Proteomes" id="UP001370348"/>
    </source>
</evidence>
<dbReference type="SUPFAM" id="SSF48695">
    <property type="entry name" value="Multiheme cytochromes"/>
    <property type="match status" value="1"/>
</dbReference>
<dbReference type="EMBL" id="CP089984">
    <property type="protein sequence ID" value="WXB15110.1"/>
    <property type="molecule type" value="Genomic_DNA"/>
</dbReference>
<organism evidence="1 2">
    <name type="scientific">Pendulispora albinea</name>
    <dbReference type="NCBI Taxonomy" id="2741071"/>
    <lineage>
        <taxon>Bacteria</taxon>
        <taxon>Pseudomonadati</taxon>
        <taxon>Myxococcota</taxon>
        <taxon>Myxococcia</taxon>
        <taxon>Myxococcales</taxon>
        <taxon>Sorangiineae</taxon>
        <taxon>Pendulisporaceae</taxon>
        <taxon>Pendulispora</taxon>
    </lineage>
</organism>
<evidence type="ECO:0008006" key="3">
    <source>
        <dbReference type="Google" id="ProtNLM"/>
    </source>
</evidence>
<evidence type="ECO:0000313" key="1">
    <source>
        <dbReference type="EMBL" id="WXB15110.1"/>
    </source>
</evidence>
<dbReference type="InterPro" id="IPR036280">
    <property type="entry name" value="Multihaem_cyt_sf"/>
</dbReference>
<protein>
    <recommendedName>
        <fullName evidence="3">Lipoprotein</fullName>
    </recommendedName>
</protein>
<dbReference type="Proteomes" id="UP001370348">
    <property type="component" value="Chromosome"/>
</dbReference>
<accession>A0ABZ2LWK6</accession>
<proteinExistence type="predicted"/>
<name>A0ABZ2LWK6_9BACT</name>
<sequence length="547" mass="59632">MGVAIAVGAAGLLVGLGCEGAEPDTPDADTEFRDEPAALSLRSPAAAADGPRNVGLGLYFVNGVHNADFDPTRPQMLHLTDGPQRFLQELYIVSRAPTTPERGLDPVMTTGDLAALDWRGVHPDGEDWRRDSDGVHWTHQVYFRGARWMDEGSVLAIIPRDHRGDIAGTPLYLNAGRDDIWRSTDDAFERRFVARVITTGCKAKYDCSNHDASSVAEGLVQLRGALSPHNIFRIPKHCSELVVAWSADIAHGIVRRVPVVHHAPGRIGYGLRVILEEMTSPARGYYLPNEHIGIRVRYTDANGTPLFSPGSLPTYGDAYLRKRNAQGLRYLSFSDVPILYWAHKSLQADMEISFAGPLDRMTRVGTTSITPESLMLQQIPAADVEHDGYSAFVQIVPSTKIVFPCLLALQGAPGGDPSKCSAPVSDEIGFDVPADALSGTYTLQLKARREWQGEPVHAAQSIRVQVGTPEVTRFAPFPIPGVDSQCRKCHTDRAAIPVVGHGFPGLHAVGPECLSCHTSGYYFEPDADIVTRLQRMHALTHRLGPPQ</sequence>
<keyword evidence="2" id="KW-1185">Reference proteome</keyword>